<dbReference type="OMA" id="DDRRENP"/>
<dbReference type="Proteomes" id="UP000241394">
    <property type="component" value="Chromosome LG28"/>
</dbReference>
<comment type="subcellular location">
    <subcellularLocation>
        <location evidence="1 6">Nucleus</location>
    </subcellularLocation>
</comment>
<accession>A0A2R6P6K2</accession>
<dbReference type="PANTHER" id="PTHR33057">
    <property type="entry name" value="TRANSCRIPTION REPRESSOR OFP7-RELATED"/>
    <property type="match status" value="1"/>
</dbReference>
<gene>
    <name evidence="9" type="ORF">CEY00_Acc31714</name>
</gene>
<keyword evidence="5 6" id="KW-0539">Nucleus</keyword>
<feature type="domain" description="OVATE" evidence="8">
    <location>
        <begin position="125"/>
        <end position="188"/>
    </location>
</feature>
<evidence type="ECO:0000256" key="2">
    <source>
        <dbReference type="ARBA" id="ARBA00022491"/>
    </source>
</evidence>
<keyword evidence="2 6" id="KW-0678">Repressor</keyword>
<dbReference type="STRING" id="1590841.A0A2R6P6K2"/>
<dbReference type="InParanoid" id="A0A2R6P6K2"/>
<evidence type="ECO:0000259" key="8">
    <source>
        <dbReference type="PROSITE" id="PS51754"/>
    </source>
</evidence>
<dbReference type="EMBL" id="NKQK01000028">
    <property type="protein sequence ID" value="PSR86085.1"/>
    <property type="molecule type" value="Genomic_DNA"/>
</dbReference>
<feature type="region of interest" description="Disordered" evidence="7">
    <location>
        <begin position="197"/>
        <end position="216"/>
    </location>
</feature>
<evidence type="ECO:0000256" key="1">
    <source>
        <dbReference type="ARBA" id="ARBA00004123"/>
    </source>
</evidence>
<dbReference type="Gramene" id="PSR86085">
    <property type="protein sequence ID" value="PSR86085"/>
    <property type="gene ID" value="CEY00_Acc31714"/>
</dbReference>
<proteinExistence type="predicted"/>
<keyword evidence="10" id="KW-1185">Reference proteome</keyword>
<evidence type="ECO:0000256" key="7">
    <source>
        <dbReference type="SAM" id="MobiDB-lite"/>
    </source>
</evidence>
<protein>
    <recommendedName>
        <fullName evidence="6">Transcription repressor</fullName>
    </recommendedName>
    <alternativeName>
        <fullName evidence="6">Ovate family protein</fullName>
    </alternativeName>
</protein>
<dbReference type="NCBIfam" id="TIGR01568">
    <property type="entry name" value="A_thal_3678"/>
    <property type="match status" value="1"/>
</dbReference>
<keyword evidence="3 6" id="KW-0805">Transcription regulation</keyword>
<reference evidence="10" key="2">
    <citation type="journal article" date="2018" name="BMC Genomics">
        <title>A manually annotated Actinidia chinensis var. chinensis (kiwifruit) genome highlights the challenges associated with draft genomes and gene prediction in plants.</title>
        <authorList>
            <person name="Pilkington S.M."/>
            <person name="Crowhurst R."/>
            <person name="Hilario E."/>
            <person name="Nardozza S."/>
            <person name="Fraser L."/>
            <person name="Peng Y."/>
            <person name="Gunaseelan K."/>
            <person name="Simpson R."/>
            <person name="Tahir J."/>
            <person name="Deroles S.C."/>
            <person name="Templeton K."/>
            <person name="Luo Z."/>
            <person name="Davy M."/>
            <person name="Cheng C."/>
            <person name="McNeilage M."/>
            <person name="Scaglione D."/>
            <person name="Liu Y."/>
            <person name="Zhang Q."/>
            <person name="Datson P."/>
            <person name="De Silva N."/>
            <person name="Gardiner S.E."/>
            <person name="Bassett H."/>
            <person name="Chagne D."/>
            <person name="McCallum J."/>
            <person name="Dzierzon H."/>
            <person name="Deng C."/>
            <person name="Wang Y.Y."/>
            <person name="Barron L."/>
            <person name="Manako K."/>
            <person name="Bowen J."/>
            <person name="Foster T.M."/>
            <person name="Erridge Z.A."/>
            <person name="Tiffin H."/>
            <person name="Waite C.N."/>
            <person name="Davies K.M."/>
            <person name="Grierson E.P."/>
            <person name="Laing W.A."/>
            <person name="Kirk R."/>
            <person name="Chen X."/>
            <person name="Wood M."/>
            <person name="Montefiori M."/>
            <person name="Brummell D.A."/>
            <person name="Schwinn K.E."/>
            <person name="Catanach A."/>
            <person name="Fullerton C."/>
            <person name="Li D."/>
            <person name="Meiyalaghan S."/>
            <person name="Nieuwenhuizen N."/>
            <person name="Read N."/>
            <person name="Prakash R."/>
            <person name="Hunter D."/>
            <person name="Zhang H."/>
            <person name="McKenzie M."/>
            <person name="Knabel M."/>
            <person name="Harris A."/>
            <person name="Allan A.C."/>
            <person name="Gleave A."/>
            <person name="Chen A."/>
            <person name="Janssen B.J."/>
            <person name="Plunkett B."/>
            <person name="Ampomah-Dwamena C."/>
            <person name="Voogd C."/>
            <person name="Leif D."/>
            <person name="Lafferty D."/>
            <person name="Souleyre E.J.F."/>
            <person name="Varkonyi-Gasic E."/>
            <person name="Gambi F."/>
            <person name="Hanley J."/>
            <person name="Yao J.L."/>
            <person name="Cheung J."/>
            <person name="David K.M."/>
            <person name="Warren B."/>
            <person name="Marsh K."/>
            <person name="Snowden K.C."/>
            <person name="Lin-Wang K."/>
            <person name="Brian L."/>
            <person name="Martinez-Sanchez M."/>
            <person name="Wang M."/>
            <person name="Ileperuma N."/>
            <person name="Macnee N."/>
            <person name="Campin R."/>
            <person name="McAtee P."/>
            <person name="Drummond R.S.M."/>
            <person name="Espley R.V."/>
            <person name="Ireland H.S."/>
            <person name="Wu R."/>
            <person name="Atkinson R.G."/>
            <person name="Karunairetnam S."/>
            <person name="Bulley S."/>
            <person name="Chunkath S."/>
            <person name="Hanley Z."/>
            <person name="Storey R."/>
            <person name="Thrimawithana A.H."/>
            <person name="Thomson S."/>
            <person name="David C."/>
            <person name="Testolin R."/>
            <person name="Huang H."/>
            <person name="Hellens R.P."/>
            <person name="Schaffer R.J."/>
        </authorList>
    </citation>
    <scope>NUCLEOTIDE SEQUENCE [LARGE SCALE GENOMIC DNA]</scope>
    <source>
        <strain evidence="10">cv. Red5</strain>
    </source>
</reference>
<dbReference type="GO" id="GO:0005634">
    <property type="term" value="C:nucleus"/>
    <property type="evidence" value="ECO:0007669"/>
    <property type="project" value="UniProtKB-SubCell"/>
</dbReference>
<evidence type="ECO:0000313" key="9">
    <source>
        <dbReference type="EMBL" id="PSR86085.1"/>
    </source>
</evidence>
<dbReference type="PROSITE" id="PS51754">
    <property type="entry name" value="OVATE"/>
    <property type="match status" value="1"/>
</dbReference>
<comment type="caution">
    <text evidence="9">The sequence shown here is derived from an EMBL/GenBank/DDBJ whole genome shotgun (WGS) entry which is preliminary data.</text>
</comment>
<comment type="function">
    <text evidence="6">Transcriptional repressor that regulates multiple aspects of plant growth and development.</text>
</comment>
<dbReference type="OrthoDB" id="767084at2759"/>
<evidence type="ECO:0000313" key="10">
    <source>
        <dbReference type="Proteomes" id="UP000241394"/>
    </source>
</evidence>
<dbReference type="InterPro" id="IPR038933">
    <property type="entry name" value="Ovate"/>
</dbReference>
<evidence type="ECO:0000256" key="4">
    <source>
        <dbReference type="ARBA" id="ARBA00023163"/>
    </source>
</evidence>
<dbReference type="PANTHER" id="PTHR33057:SF175">
    <property type="entry name" value="TRANSCRIPTION REPRESSOR OFP12"/>
    <property type="match status" value="1"/>
</dbReference>
<evidence type="ECO:0000256" key="5">
    <source>
        <dbReference type="ARBA" id="ARBA00023242"/>
    </source>
</evidence>
<dbReference type="InterPro" id="IPR006458">
    <property type="entry name" value="Ovate_C"/>
</dbReference>
<organism evidence="9 10">
    <name type="scientific">Actinidia chinensis var. chinensis</name>
    <name type="common">Chinese soft-hair kiwi</name>
    <dbReference type="NCBI Taxonomy" id="1590841"/>
    <lineage>
        <taxon>Eukaryota</taxon>
        <taxon>Viridiplantae</taxon>
        <taxon>Streptophyta</taxon>
        <taxon>Embryophyta</taxon>
        <taxon>Tracheophyta</taxon>
        <taxon>Spermatophyta</taxon>
        <taxon>Magnoliopsida</taxon>
        <taxon>eudicotyledons</taxon>
        <taxon>Gunneridae</taxon>
        <taxon>Pentapetalae</taxon>
        <taxon>asterids</taxon>
        <taxon>Ericales</taxon>
        <taxon>Actinidiaceae</taxon>
        <taxon>Actinidia</taxon>
    </lineage>
</organism>
<name>A0A2R6P6K2_ACTCC</name>
<dbReference type="Pfam" id="PF04844">
    <property type="entry name" value="Ovate"/>
    <property type="match status" value="1"/>
</dbReference>
<evidence type="ECO:0000256" key="6">
    <source>
        <dbReference type="RuleBase" id="RU367028"/>
    </source>
</evidence>
<reference evidence="9 10" key="1">
    <citation type="submission" date="2017-07" db="EMBL/GenBank/DDBJ databases">
        <title>An improved, manually edited Actinidia chinensis var. chinensis (kiwifruit) genome highlights the challenges associated with draft genomes and gene prediction in plants.</title>
        <authorList>
            <person name="Pilkington S."/>
            <person name="Crowhurst R."/>
            <person name="Hilario E."/>
            <person name="Nardozza S."/>
            <person name="Fraser L."/>
            <person name="Peng Y."/>
            <person name="Gunaseelan K."/>
            <person name="Simpson R."/>
            <person name="Tahir J."/>
            <person name="Deroles S."/>
            <person name="Templeton K."/>
            <person name="Luo Z."/>
            <person name="Davy M."/>
            <person name="Cheng C."/>
            <person name="Mcneilage M."/>
            <person name="Scaglione D."/>
            <person name="Liu Y."/>
            <person name="Zhang Q."/>
            <person name="Datson P."/>
            <person name="De Silva N."/>
            <person name="Gardiner S."/>
            <person name="Bassett H."/>
            <person name="Chagne D."/>
            <person name="Mccallum J."/>
            <person name="Dzierzon H."/>
            <person name="Deng C."/>
            <person name="Wang Y.-Y."/>
            <person name="Barron N."/>
            <person name="Manako K."/>
            <person name="Bowen J."/>
            <person name="Foster T."/>
            <person name="Erridge Z."/>
            <person name="Tiffin H."/>
            <person name="Waite C."/>
            <person name="Davies K."/>
            <person name="Grierson E."/>
            <person name="Laing W."/>
            <person name="Kirk R."/>
            <person name="Chen X."/>
            <person name="Wood M."/>
            <person name="Montefiori M."/>
            <person name="Brummell D."/>
            <person name="Schwinn K."/>
            <person name="Catanach A."/>
            <person name="Fullerton C."/>
            <person name="Li D."/>
            <person name="Meiyalaghan S."/>
            <person name="Nieuwenhuizen N."/>
            <person name="Read N."/>
            <person name="Prakash R."/>
            <person name="Hunter D."/>
            <person name="Zhang H."/>
            <person name="Mckenzie M."/>
            <person name="Knabel M."/>
            <person name="Harris A."/>
            <person name="Allan A."/>
            <person name="Chen A."/>
            <person name="Janssen B."/>
            <person name="Plunkett B."/>
            <person name="Dwamena C."/>
            <person name="Voogd C."/>
            <person name="Leif D."/>
            <person name="Lafferty D."/>
            <person name="Souleyre E."/>
            <person name="Varkonyi-Gasic E."/>
            <person name="Gambi F."/>
            <person name="Hanley J."/>
            <person name="Yao J.-L."/>
            <person name="Cheung J."/>
            <person name="David K."/>
            <person name="Warren B."/>
            <person name="Marsh K."/>
            <person name="Snowden K."/>
            <person name="Lin-Wang K."/>
            <person name="Brian L."/>
            <person name="Martinez-Sanchez M."/>
            <person name="Wang M."/>
            <person name="Ileperuma N."/>
            <person name="Macnee N."/>
            <person name="Campin R."/>
            <person name="Mcatee P."/>
            <person name="Drummond R."/>
            <person name="Espley R."/>
            <person name="Ireland H."/>
            <person name="Wu R."/>
            <person name="Atkinson R."/>
            <person name="Karunairetnam S."/>
            <person name="Bulley S."/>
            <person name="Chunkath S."/>
            <person name="Hanley Z."/>
            <person name="Storey R."/>
            <person name="Thrimawithana A."/>
            <person name="Thomson S."/>
            <person name="David C."/>
            <person name="Testolin R."/>
        </authorList>
    </citation>
    <scope>NUCLEOTIDE SEQUENCE [LARGE SCALE GENOMIC DNA]</scope>
    <source>
        <strain evidence="10">cv. Red5</strain>
        <tissue evidence="9">Young leaf</tissue>
    </source>
</reference>
<keyword evidence="4 6" id="KW-0804">Transcription</keyword>
<evidence type="ECO:0000256" key="3">
    <source>
        <dbReference type="ARBA" id="ARBA00023015"/>
    </source>
</evidence>
<dbReference type="GO" id="GO:0045892">
    <property type="term" value="P:negative regulation of DNA-templated transcription"/>
    <property type="evidence" value="ECO:0007669"/>
    <property type="project" value="UniProtKB-UniRule"/>
</dbReference>
<dbReference type="AlphaFoldDB" id="A0A2R6P6K2"/>
<sequence>MRSTLGKNINMCFTGTAESSSFKPEEDLGRPSPKPVSILVKNFNSLYDLTFDHSKSPSLAASDDLSSPFFAAASPDLASILASRRFFFSSPGRSNSIVDSSSPPPSSFSSSSSQPGAVVGGGIPIPTYSSDLYGDFRRSMQEMVEAHELVDVGADWAHLHELLTCYLALNPKSTHKFIVRAFSDLLVSLLSSRPRKRRGRRSDFSGSSCGVSRRCV</sequence>